<dbReference type="InterPro" id="IPR036526">
    <property type="entry name" value="C-N_Hydrolase_sf"/>
</dbReference>
<name>A0A2T4UFB6_9ACTN</name>
<keyword evidence="4" id="KW-1185">Reference proteome</keyword>
<dbReference type="Proteomes" id="UP000240739">
    <property type="component" value="Unassembled WGS sequence"/>
</dbReference>
<feature type="domain" description="CN hydrolase" evidence="2">
    <location>
        <begin position="238"/>
        <end position="325"/>
    </location>
</feature>
<dbReference type="OrthoDB" id="9811121at2"/>
<sequence>MSVRVVLAAVAAAVLCALAAGPADAKRVRVFAVGPKIDPSWLQDRATFRAKLLGLTDARERPAAAAAGVPIQDGADDVASHLLGPADPARAVATARDLVTLPEDLGLLAAFTGVRGVTARSATDITTSIVGLLATYAPQAAYYQSRFPALAGRPFPPTRLLATALTDTFAHVAVETFAELADRSDAYLVAGVNMARDWRIVCVDRATYVPPPGGEPCAQEDPAAVALLRAPEDLTRTYAYEATTPEPVNMALVFDPDGRLISRQVKAYLTPVELPGSLDLAPGPVSGLRAVATPVGRLGVATSKDAWMPDVTAKLDQDRVEVLVQPEFFVGDTVRRDGPWAPDTIRASGYSDVLRHPSIETLVLPELTGNLFDFSADNQQAIMRKPRSRTEPGGALLGQDRMPGLVAVSPWVVPDPARPGEPLVERRARLGQAGEALLPGSGVRCASRTVPAPCENGHVEGVLFADVQVGDPPRLRPVPRRPRARGRVFTADRPLARAATAQRNVALAARGRTAWAVFEEQGGGRDQIALVRSTTEGASWSARVRPTGRPAGAVREWWPAVATGPDGTVWVAWQDDSSGTWRVYVSRSDDGGRRFGPPVAVGADAPAGAAQWRPAIAATGPGRAVVAWIDERGRFATEDRAQAQLWTARLQGGAVLDARRLDDAPAPVPLAASLDHAWAPTVAAAGDRVTVAWLDFRTYDWRTVARESADGGATFGPLRPVSRTAAEVEALDDTPRAAYPAGGGPVVIAHTRWEKELRGATVASRQHDVVAAAGDRLPVQVDGRGRTPASAFAPAIAAVPGGDVLVAFQDHADGPGDVRITRLTPGRTARRPVRVDDTGRAGTNQWRPAVAVTRRRVIVAWEDERDGPSQIYLTRAAPSRVR</sequence>
<evidence type="ECO:0000313" key="3">
    <source>
        <dbReference type="EMBL" id="PTL56479.1"/>
    </source>
</evidence>
<organism evidence="3 4">
    <name type="scientific">Paraconexibacter algicola</name>
    <dbReference type="NCBI Taxonomy" id="2133960"/>
    <lineage>
        <taxon>Bacteria</taxon>
        <taxon>Bacillati</taxon>
        <taxon>Actinomycetota</taxon>
        <taxon>Thermoleophilia</taxon>
        <taxon>Solirubrobacterales</taxon>
        <taxon>Paraconexibacteraceae</taxon>
        <taxon>Paraconexibacter</taxon>
    </lineage>
</organism>
<reference evidence="3 4" key="1">
    <citation type="submission" date="2018-03" db="EMBL/GenBank/DDBJ databases">
        <title>Aquarubrobacter algicola gen. nov., sp. nov., a novel actinobacterium isolated from shallow eutrophic lake during the end of cyanobacterial harmful algal blooms.</title>
        <authorList>
            <person name="Chun S.J."/>
        </authorList>
    </citation>
    <scope>NUCLEOTIDE SEQUENCE [LARGE SCALE GENOMIC DNA]</scope>
    <source>
        <strain evidence="3 4">Seoho-28</strain>
    </source>
</reference>
<dbReference type="EMBL" id="PYYB01000002">
    <property type="protein sequence ID" value="PTL56479.1"/>
    <property type="molecule type" value="Genomic_DNA"/>
</dbReference>
<feature type="chain" id="PRO_5039559786" description="CN hydrolase domain-containing protein" evidence="1">
    <location>
        <begin position="20"/>
        <end position="882"/>
    </location>
</feature>
<gene>
    <name evidence="3" type="ORF">C7Y72_16090</name>
</gene>
<comment type="caution">
    <text evidence="3">The sequence shown here is derived from an EMBL/GenBank/DDBJ whole genome shotgun (WGS) entry which is preliminary data.</text>
</comment>
<dbReference type="AlphaFoldDB" id="A0A2T4UFB6"/>
<accession>A0A2T4UFB6</accession>
<dbReference type="RefSeq" id="WP_107570198.1">
    <property type="nucleotide sequence ID" value="NZ_PYYB01000002.1"/>
</dbReference>
<dbReference type="CDD" id="cd15482">
    <property type="entry name" value="Sialidase_non-viral"/>
    <property type="match status" value="1"/>
</dbReference>
<dbReference type="SUPFAM" id="SSF56317">
    <property type="entry name" value="Carbon-nitrogen hydrolase"/>
    <property type="match status" value="1"/>
</dbReference>
<protein>
    <recommendedName>
        <fullName evidence="2">CN hydrolase domain-containing protein</fullName>
    </recommendedName>
</protein>
<dbReference type="Pfam" id="PF00795">
    <property type="entry name" value="CN_hydrolase"/>
    <property type="match status" value="1"/>
</dbReference>
<keyword evidence="1" id="KW-0732">Signal</keyword>
<dbReference type="SUPFAM" id="SSF50939">
    <property type="entry name" value="Sialidases"/>
    <property type="match status" value="1"/>
</dbReference>
<dbReference type="Gene3D" id="2.120.10.10">
    <property type="match status" value="1"/>
</dbReference>
<evidence type="ECO:0000256" key="1">
    <source>
        <dbReference type="SAM" id="SignalP"/>
    </source>
</evidence>
<feature type="signal peptide" evidence="1">
    <location>
        <begin position="1"/>
        <end position="19"/>
    </location>
</feature>
<dbReference type="InterPro" id="IPR036278">
    <property type="entry name" value="Sialidase_sf"/>
</dbReference>
<evidence type="ECO:0000313" key="4">
    <source>
        <dbReference type="Proteomes" id="UP000240739"/>
    </source>
</evidence>
<proteinExistence type="predicted"/>
<dbReference type="Gene3D" id="3.60.110.10">
    <property type="entry name" value="Carbon-nitrogen hydrolase"/>
    <property type="match status" value="1"/>
</dbReference>
<evidence type="ECO:0000259" key="2">
    <source>
        <dbReference type="Pfam" id="PF00795"/>
    </source>
</evidence>
<dbReference type="InterPro" id="IPR003010">
    <property type="entry name" value="C-N_Hydrolase"/>
</dbReference>